<protein>
    <submittedName>
        <fullName evidence="2">Carboxymethylenebutenolidase</fullName>
    </submittedName>
</protein>
<dbReference type="PANTHER" id="PTHR46623:SF6">
    <property type="entry name" value="ALPHA_BETA-HYDROLASES SUPERFAMILY PROTEIN"/>
    <property type="match status" value="1"/>
</dbReference>
<evidence type="ECO:0000313" key="2">
    <source>
        <dbReference type="EMBL" id="PZW31303.1"/>
    </source>
</evidence>
<evidence type="ECO:0000313" key="3">
    <source>
        <dbReference type="Proteomes" id="UP000248806"/>
    </source>
</evidence>
<dbReference type="Proteomes" id="UP000248806">
    <property type="component" value="Unassembled WGS sequence"/>
</dbReference>
<dbReference type="EMBL" id="QKUF01000006">
    <property type="protein sequence ID" value="PZW31303.1"/>
    <property type="molecule type" value="Genomic_DNA"/>
</dbReference>
<organism evidence="2 3">
    <name type="scientific">Thermosporothrix hazakensis</name>
    <dbReference type="NCBI Taxonomy" id="644383"/>
    <lineage>
        <taxon>Bacteria</taxon>
        <taxon>Bacillati</taxon>
        <taxon>Chloroflexota</taxon>
        <taxon>Ktedonobacteria</taxon>
        <taxon>Ktedonobacterales</taxon>
        <taxon>Thermosporotrichaceae</taxon>
        <taxon>Thermosporothrix</taxon>
    </lineage>
</organism>
<dbReference type="InterPro" id="IPR029058">
    <property type="entry name" value="AB_hydrolase_fold"/>
</dbReference>
<name>A0A326UAA5_THEHA</name>
<dbReference type="Pfam" id="PF01738">
    <property type="entry name" value="DLH"/>
    <property type="match status" value="1"/>
</dbReference>
<reference evidence="2 3" key="1">
    <citation type="submission" date="2018-06" db="EMBL/GenBank/DDBJ databases">
        <title>Genomic Encyclopedia of Archaeal and Bacterial Type Strains, Phase II (KMG-II): from individual species to whole genera.</title>
        <authorList>
            <person name="Goeker M."/>
        </authorList>
    </citation>
    <scope>NUCLEOTIDE SEQUENCE [LARGE SCALE GENOMIC DNA]</scope>
    <source>
        <strain evidence="2 3">ATCC BAA-1881</strain>
    </source>
</reference>
<dbReference type="RefSeq" id="WP_111322117.1">
    <property type="nucleotide sequence ID" value="NZ_BIFX01000003.1"/>
</dbReference>
<gene>
    <name evidence="2" type="ORF">EI42_02400</name>
</gene>
<dbReference type="GO" id="GO:0016787">
    <property type="term" value="F:hydrolase activity"/>
    <property type="evidence" value="ECO:0007669"/>
    <property type="project" value="InterPro"/>
</dbReference>
<dbReference type="AlphaFoldDB" id="A0A326UAA5"/>
<accession>A0A326UAA5</accession>
<sequence>MSYMTETHQITTEHIHIPVEEESGASAMGAYLAYPQDLENAPGVIVGFELFGLTAYVRTLVDRLAQLGYVALAPDFYHRSSPGVELEATAEGRARGFELLHQLTRQQALHDVQAAITYLRTKKKCTRVGIMGLSVGGHIAYLAATQLDLQATVAFYPGWLPTQDIPLSRPTPTLALTPGIAERNGYLLLLVGEQDPLIPAEQRDLIARELRESGVRHELVVYPDTSHRFFYEAGESFCQEVAVDAWRRVREVLATELASHGGRGYLIETPGVNERRPPKRLTQEKQAAHEVRARHTLLSF</sequence>
<feature type="domain" description="Dienelactone hydrolase" evidence="1">
    <location>
        <begin position="28"/>
        <end position="255"/>
    </location>
</feature>
<dbReference type="SUPFAM" id="SSF53474">
    <property type="entry name" value="alpha/beta-Hydrolases"/>
    <property type="match status" value="1"/>
</dbReference>
<keyword evidence="3" id="KW-1185">Reference proteome</keyword>
<dbReference type="OrthoDB" id="188362at2"/>
<comment type="caution">
    <text evidence="2">The sequence shown here is derived from an EMBL/GenBank/DDBJ whole genome shotgun (WGS) entry which is preliminary data.</text>
</comment>
<dbReference type="Gene3D" id="3.40.50.1820">
    <property type="entry name" value="alpha/beta hydrolase"/>
    <property type="match status" value="1"/>
</dbReference>
<dbReference type="PANTHER" id="PTHR46623">
    <property type="entry name" value="CARBOXYMETHYLENEBUTENOLIDASE-RELATED"/>
    <property type="match status" value="1"/>
</dbReference>
<dbReference type="InterPro" id="IPR002925">
    <property type="entry name" value="Dienelactn_hydro"/>
</dbReference>
<dbReference type="InterPro" id="IPR051049">
    <property type="entry name" value="Dienelactone_hydrolase-like"/>
</dbReference>
<proteinExistence type="predicted"/>
<evidence type="ECO:0000259" key="1">
    <source>
        <dbReference type="Pfam" id="PF01738"/>
    </source>
</evidence>